<dbReference type="SMART" id="SM00220">
    <property type="entry name" value="S_TKc"/>
    <property type="match status" value="1"/>
</dbReference>
<dbReference type="GO" id="GO:0005794">
    <property type="term" value="C:Golgi apparatus"/>
    <property type="evidence" value="ECO:0007669"/>
    <property type="project" value="UniProtKB-SubCell"/>
</dbReference>
<dbReference type="InterPro" id="IPR011705">
    <property type="entry name" value="BACK"/>
</dbReference>
<dbReference type="PANTHER" id="PTHR24345">
    <property type="entry name" value="SERINE/THREONINE-PROTEIN KINASE PLK"/>
    <property type="match status" value="1"/>
</dbReference>
<dbReference type="SMART" id="SM00875">
    <property type="entry name" value="BACK"/>
    <property type="match status" value="1"/>
</dbReference>
<evidence type="ECO:0000256" key="14">
    <source>
        <dbReference type="ARBA" id="ARBA00023212"/>
    </source>
</evidence>
<evidence type="ECO:0000256" key="6">
    <source>
        <dbReference type="ARBA" id="ARBA00022679"/>
    </source>
</evidence>
<feature type="domain" description="Protein kinase" evidence="22">
    <location>
        <begin position="66"/>
        <end position="318"/>
    </location>
</feature>
<gene>
    <name evidence="26" type="primary">PLK3</name>
</gene>
<dbReference type="EC" id="2.7.11.21" evidence="20"/>
<comment type="catalytic activity">
    <reaction evidence="18">
        <text>L-seryl-[protein] + ATP = O-phospho-L-seryl-[protein] + ADP + H(+)</text>
        <dbReference type="Rhea" id="RHEA:17989"/>
        <dbReference type="Rhea" id="RHEA-COMP:9863"/>
        <dbReference type="Rhea" id="RHEA-COMP:11604"/>
        <dbReference type="ChEBI" id="CHEBI:15378"/>
        <dbReference type="ChEBI" id="CHEBI:29999"/>
        <dbReference type="ChEBI" id="CHEBI:30616"/>
        <dbReference type="ChEBI" id="CHEBI:83421"/>
        <dbReference type="ChEBI" id="CHEBI:456216"/>
        <dbReference type="EC" id="2.7.11.21"/>
    </reaction>
</comment>
<dbReference type="Pfam" id="PF07707">
    <property type="entry name" value="BACK"/>
    <property type="match status" value="1"/>
</dbReference>
<dbReference type="GO" id="GO:0004674">
    <property type="term" value="F:protein serine/threonine kinase activity"/>
    <property type="evidence" value="ECO:0007669"/>
    <property type="project" value="UniProtKB-KW"/>
</dbReference>
<feature type="binding site" evidence="19">
    <location>
        <position position="95"/>
    </location>
    <ligand>
        <name>ATP</name>
        <dbReference type="ChEBI" id="CHEBI:30616"/>
    </ligand>
</feature>
<keyword evidence="12 19" id="KW-0067">ATP-binding</keyword>
<feature type="region of interest" description="Disordered" evidence="21">
    <location>
        <begin position="1"/>
        <end position="62"/>
    </location>
</feature>
<keyword evidence="9 19" id="KW-0547">Nucleotide-binding</keyword>
<dbReference type="KEGG" id="cfr:102506528"/>
<keyword evidence="8" id="KW-0677">Repeat</keyword>
<comment type="catalytic activity">
    <reaction evidence="17 20">
        <text>L-threonyl-[protein] + ATP = O-phospho-L-threonyl-[protein] + ADP + H(+)</text>
        <dbReference type="Rhea" id="RHEA:46608"/>
        <dbReference type="Rhea" id="RHEA-COMP:11060"/>
        <dbReference type="Rhea" id="RHEA-COMP:11605"/>
        <dbReference type="ChEBI" id="CHEBI:15378"/>
        <dbReference type="ChEBI" id="CHEBI:30013"/>
        <dbReference type="ChEBI" id="CHEBI:30616"/>
        <dbReference type="ChEBI" id="CHEBI:61977"/>
        <dbReference type="ChEBI" id="CHEBI:456216"/>
        <dbReference type="EC" id="2.7.11.21"/>
    </reaction>
</comment>
<dbReference type="SUPFAM" id="SSF56112">
    <property type="entry name" value="Protein kinase-like (PK-like)"/>
    <property type="match status" value="1"/>
</dbReference>
<dbReference type="InterPro" id="IPR000719">
    <property type="entry name" value="Prot_kinase_dom"/>
</dbReference>
<dbReference type="PROSITE" id="PS50078">
    <property type="entry name" value="POLO_BOX"/>
    <property type="match status" value="1"/>
</dbReference>
<feature type="compositionally biased region" description="Pro residues" evidence="21">
    <location>
        <begin position="11"/>
        <end position="37"/>
    </location>
</feature>
<dbReference type="FunFam" id="3.30.200.20:FF:000091">
    <property type="entry name" value="Serine/threonine-protein kinase PLK"/>
    <property type="match status" value="1"/>
</dbReference>
<keyword evidence="16" id="KW-0131">Cell cycle</keyword>
<dbReference type="GO" id="GO:0006974">
    <property type="term" value="P:DNA damage response"/>
    <property type="evidence" value="ECO:0007669"/>
    <property type="project" value="UniProtKB-KW"/>
</dbReference>
<dbReference type="CDD" id="cd18294">
    <property type="entry name" value="BTB_POZ_BTBD19"/>
    <property type="match status" value="1"/>
</dbReference>
<keyword evidence="7" id="KW-0053">Apoptosis</keyword>
<dbReference type="PROSITE" id="PS00107">
    <property type="entry name" value="PROTEIN_KINASE_ATP"/>
    <property type="match status" value="1"/>
</dbReference>
<accession>A0A8B8U601</accession>
<keyword evidence="4" id="KW-0963">Cytoplasm</keyword>
<reference evidence="26" key="1">
    <citation type="submission" date="2025-08" db="UniProtKB">
        <authorList>
            <consortium name="RefSeq"/>
        </authorList>
    </citation>
    <scope>IDENTIFICATION</scope>
    <source>
        <tissue evidence="26">Ear skin</tissue>
    </source>
</reference>
<evidence type="ECO:0000256" key="13">
    <source>
        <dbReference type="ARBA" id="ARBA00023034"/>
    </source>
</evidence>
<dbReference type="InterPro" id="IPR008271">
    <property type="entry name" value="Ser/Thr_kinase_AS"/>
</dbReference>
<feature type="region of interest" description="Disordered" evidence="21">
    <location>
        <begin position="860"/>
        <end position="885"/>
    </location>
</feature>
<dbReference type="GO" id="GO:0006915">
    <property type="term" value="P:apoptotic process"/>
    <property type="evidence" value="ECO:0007669"/>
    <property type="project" value="UniProtKB-KW"/>
</dbReference>
<evidence type="ECO:0000313" key="26">
    <source>
        <dbReference type="RefSeq" id="XP_032350014.1"/>
    </source>
</evidence>
<dbReference type="InterPro" id="IPR000959">
    <property type="entry name" value="POLO_box_dom"/>
</dbReference>
<evidence type="ECO:0000256" key="19">
    <source>
        <dbReference type="PROSITE-ProRule" id="PRU10141"/>
    </source>
</evidence>
<keyword evidence="5 20" id="KW-0723">Serine/threonine-protein kinase</keyword>
<feature type="region of interest" description="Disordered" evidence="21">
    <location>
        <begin position="388"/>
        <end position="424"/>
    </location>
</feature>
<dbReference type="PROSITE" id="PS50011">
    <property type="entry name" value="PROTEIN_KINASE_DOM"/>
    <property type="match status" value="1"/>
</dbReference>
<dbReference type="InterPro" id="IPR017441">
    <property type="entry name" value="Protein_kinase_ATP_BS"/>
</dbReference>
<evidence type="ECO:0000256" key="9">
    <source>
        <dbReference type="ARBA" id="ARBA00022741"/>
    </source>
</evidence>
<proteinExistence type="inferred from homology"/>
<dbReference type="GO" id="GO:0090166">
    <property type="term" value="P:Golgi disassembly"/>
    <property type="evidence" value="ECO:0007669"/>
    <property type="project" value="TreeGrafter"/>
</dbReference>
<dbReference type="Gene3D" id="3.30.1120.30">
    <property type="entry name" value="POLO box domain"/>
    <property type="match status" value="1"/>
</dbReference>
<dbReference type="RefSeq" id="XP_032350014.1">
    <property type="nucleotide sequence ID" value="XM_032494123.1"/>
</dbReference>
<organism evidence="25 26">
    <name type="scientific">Camelus ferus</name>
    <name type="common">Wild bactrian camel</name>
    <name type="synonym">Camelus bactrianus ferus</name>
    <dbReference type="NCBI Taxonomy" id="419612"/>
    <lineage>
        <taxon>Eukaryota</taxon>
        <taxon>Metazoa</taxon>
        <taxon>Chordata</taxon>
        <taxon>Craniata</taxon>
        <taxon>Vertebrata</taxon>
        <taxon>Euteleostomi</taxon>
        <taxon>Mammalia</taxon>
        <taxon>Eutheria</taxon>
        <taxon>Laurasiatheria</taxon>
        <taxon>Artiodactyla</taxon>
        <taxon>Tylopoda</taxon>
        <taxon>Camelidae</taxon>
        <taxon>Camelus</taxon>
    </lineage>
</organism>
<comment type="subcellular location">
    <subcellularLocation>
        <location evidence="1">Cytoplasm</location>
        <location evidence="1">Cytoskeleton</location>
        <location evidence="1">Microtubule organizing center</location>
        <location evidence="1">Centrosome</location>
    </subcellularLocation>
    <subcellularLocation>
        <location evidence="2">Golgi apparatus</location>
    </subcellularLocation>
    <subcellularLocation>
        <location evidence="3">Nucleus</location>
        <location evidence="3">Nucleolus</location>
    </subcellularLocation>
</comment>
<dbReference type="PROSITE" id="PS00108">
    <property type="entry name" value="PROTEIN_KINASE_ST"/>
    <property type="match status" value="1"/>
</dbReference>
<dbReference type="CDD" id="cd13118">
    <property type="entry name" value="POLO_box_1"/>
    <property type="match status" value="1"/>
</dbReference>
<evidence type="ECO:0000256" key="2">
    <source>
        <dbReference type="ARBA" id="ARBA00004555"/>
    </source>
</evidence>
<dbReference type="GeneID" id="102506528"/>
<dbReference type="AlphaFoldDB" id="A0A8B8U601"/>
<dbReference type="Pfam" id="PF00069">
    <property type="entry name" value="Pkinase"/>
    <property type="match status" value="1"/>
</dbReference>
<keyword evidence="11 20" id="KW-0418">Kinase</keyword>
<evidence type="ECO:0000259" key="24">
    <source>
        <dbReference type="PROSITE" id="PS50097"/>
    </source>
</evidence>
<dbReference type="Gene3D" id="1.25.40.420">
    <property type="match status" value="1"/>
</dbReference>
<dbReference type="Gene3D" id="3.30.200.20">
    <property type="entry name" value="Phosphorylase Kinase, domain 1"/>
    <property type="match status" value="1"/>
</dbReference>
<dbReference type="CDD" id="cd18494">
    <property type="entry name" value="BACK_BTBD19"/>
    <property type="match status" value="1"/>
</dbReference>
<evidence type="ECO:0000256" key="4">
    <source>
        <dbReference type="ARBA" id="ARBA00022490"/>
    </source>
</evidence>
<evidence type="ECO:0000256" key="11">
    <source>
        <dbReference type="ARBA" id="ARBA00022777"/>
    </source>
</evidence>
<dbReference type="InterPro" id="IPR000210">
    <property type="entry name" value="BTB/POZ_dom"/>
</dbReference>
<evidence type="ECO:0000256" key="21">
    <source>
        <dbReference type="SAM" id="MobiDB-lite"/>
    </source>
</evidence>
<evidence type="ECO:0000256" key="3">
    <source>
        <dbReference type="ARBA" id="ARBA00004604"/>
    </source>
</evidence>
<comment type="similarity">
    <text evidence="20">Belongs to the protein kinase superfamily. Ser/Thr protein kinase family. CDC5/Polo subfamily.</text>
</comment>
<keyword evidence="6 20" id="KW-0808">Transferase</keyword>
<evidence type="ECO:0000256" key="8">
    <source>
        <dbReference type="ARBA" id="ARBA00022737"/>
    </source>
</evidence>
<dbReference type="FunFam" id="1.10.510.10:FF:000189">
    <property type="entry name" value="Serine/threonine-protein kinase PLK"/>
    <property type="match status" value="1"/>
</dbReference>
<evidence type="ECO:0000256" key="12">
    <source>
        <dbReference type="ARBA" id="ARBA00022840"/>
    </source>
</evidence>
<evidence type="ECO:0000256" key="7">
    <source>
        <dbReference type="ARBA" id="ARBA00022703"/>
    </source>
</evidence>
<dbReference type="InterPro" id="IPR011333">
    <property type="entry name" value="SKP1/BTB/POZ_sf"/>
</dbReference>
<dbReference type="SUPFAM" id="SSF54695">
    <property type="entry name" value="POZ domain"/>
    <property type="match status" value="1"/>
</dbReference>
<dbReference type="GO" id="GO:0005730">
    <property type="term" value="C:nucleolus"/>
    <property type="evidence" value="ECO:0007669"/>
    <property type="project" value="UniProtKB-SubCell"/>
</dbReference>
<dbReference type="Proteomes" id="UP000694856">
    <property type="component" value="Chromosome 13"/>
</dbReference>
<dbReference type="GO" id="GO:0010646">
    <property type="term" value="P:regulation of cell communication"/>
    <property type="evidence" value="ECO:0007669"/>
    <property type="project" value="UniProtKB-ARBA"/>
</dbReference>
<dbReference type="GO" id="GO:0044819">
    <property type="term" value="P:mitotic G1/S transition checkpoint signaling"/>
    <property type="evidence" value="ECO:0007669"/>
    <property type="project" value="TreeGrafter"/>
</dbReference>
<keyword evidence="14" id="KW-0206">Cytoskeleton</keyword>
<evidence type="ECO:0000256" key="5">
    <source>
        <dbReference type="ARBA" id="ARBA00022527"/>
    </source>
</evidence>
<dbReference type="Gene3D" id="3.30.710.10">
    <property type="entry name" value="Potassium Channel Kv1.1, Chain A"/>
    <property type="match status" value="1"/>
</dbReference>
<dbReference type="InterPro" id="IPR011009">
    <property type="entry name" value="Kinase-like_dom_sf"/>
</dbReference>
<dbReference type="GO" id="GO:0023051">
    <property type="term" value="P:regulation of signaling"/>
    <property type="evidence" value="ECO:0007669"/>
    <property type="project" value="UniProtKB-ARBA"/>
</dbReference>
<evidence type="ECO:0000259" key="23">
    <source>
        <dbReference type="PROSITE" id="PS50078"/>
    </source>
</evidence>
<evidence type="ECO:0000256" key="17">
    <source>
        <dbReference type="ARBA" id="ARBA00047802"/>
    </source>
</evidence>
<evidence type="ECO:0000256" key="10">
    <source>
        <dbReference type="ARBA" id="ARBA00022763"/>
    </source>
</evidence>
<feature type="domain" description="BTB" evidence="24">
    <location>
        <begin position="637"/>
        <end position="706"/>
    </location>
</feature>
<evidence type="ECO:0000256" key="1">
    <source>
        <dbReference type="ARBA" id="ARBA00004300"/>
    </source>
</evidence>
<dbReference type="GO" id="GO:0005524">
    <property type="term" value="F:ATP binding"/>
    <property type="evidence" value="ECO:0007669"/>
    <property type="project" value="UniProtKB-UniRule"/>
</dbReference>
<keyword evidence="10" id="KW-0227">DNA damage</keyword>
<dbReference type="Pfam" id="PF00659">
    <property type="entry name" value="POLO_box"/>
    <property type="match status" value="1"/>
</dbReference>
<feature type="domain" description="POLO box" evidence="23">
    <location>
        <begin position="468"/>
        <end position="546"/>
    </location>
</feature>
<dbReference type="FunFam" id="3.30.1120.30:FF:000001">
    <property type="entry name" value="Serine/threonine-protein kinase PLK"/>
    <property type="match status" value="1"/>
</dbReference>
<evidence type="ECO:0000259" key="22">
    <source>
        <dbReference type="PROSITE" id="PS50011"/>
    </source>
</evidence>
<keyword evidence="15" id="KW-0539">Nucleus</keyword>
<dbReference type="GO" id="GO:0005813">
    <property type="term" value="C:centrosome"/>
    <property type="evidence" value="ECO:0007669"/>
    <property type="project" value="UniProtKB-SubCell"/>
</dbReference>
<keyword evidence="13" id="KW-0333">Golgi apparatus</keyword>
<evidence type="ECO:0000256" key="15">
    <source>
        <dbReference type="ARBA" id="ARBA00023242"/>
    </source>
</evidence>
<evidence type="ECO:0000256" key="18">
    <source>
        <dbReference type="ARBA" id="ARBA00048347"/>
    </source>
</evidence>
<dbReference type="PANTHER" id="PTHR24345:SF42">
    <property type="entry name" value="SERINE_THREONINE-PROTEIN KINASE PLK3"/>
    <property type="match status" value="1"/>
</dbReference>
<feature type="compositionally biased region" description="Basic residues" evidence="21">
    <location>
        <begin position="860"/>
        <end position="874"/>
    </location>
</feature>
<evidence type="ECO:0000313" key="25">
    <source>
        <dbReference type="Proteomes" id="UP000694856"/>
    </source>
</evidence>
<dbReference type="GO" id="GO:0007052">
    <property type="term" value="P:mitotic spindle organization"/>
    <property type="evidence" value="ECO:0007669"/>
    <property type="project" value="TreeGrafter"/>
</dbReference>
<evidence type="ECO:0000256" key="20">
    <source>
        <dbReference type="RuleBase" id="RU361162"/>
    </source>
</evidence>
<keyword evidence="25" id="KW-1185">Reference proteome</keyword>
<dbReference type="GO" id="GO:0000776">
    <property type="term" value="C:kinetochore"/>
    <property type="evidence" value="ECO:0007669"/>
    <property type="project" value="TreeGrafter"/>
</dbReference>
<dbReference type="SMART" id="SM00225">
    <property type="entry name" value="BTB"/>
    <property type="match status" value="1"/>
</dbReference>
<name>A0A8B8U601_CAMFR</name>
<dbReference type="Pfam" id="PF00651">
    <property type="entry name" value="BTB"/>
    <property type="match status" value="1"/>
</dbReference>
<evidence type="ECO:0000256" key="16">
    <source>
        <dbReference type="ARBA" id="ARBA00023306"/>
    </source>
</evidence>
<protein>
    <recommendedName>
        <fullName evidence="20">Serine/threonine-protein kinase PLK</fullName>
        <ecNumber evidence="20">2.7.11.21</ecNumber>
    </recommendedName>
    <alternativeName>
        <fullName evidence="20">Polo-like kinase</fullName>
    </alternativeName>
</protein>
<dbReference type="InterPro" id="IPR033701">
    <property type="entry name" value="POLO_box_1"/>
</dbReference>
<dbReference type="PROSITE" id="PS50097">
    <property type="entry name" value="BTB"/>
    <property type="match status" value="1"/>
</dbReference>
<dbReference type="GO" id="GO:0000922">
    <property type="term" value="C:spindle pole"/>
    <property type="evidence" value="ECO:0007669"/>
    <property type="project" value="TreeGrafter"/>
</dbReference>
<dbReference type="CTD" id="1263"/>
<dbReference type="SUPFAM" id="SSF82615">
    <property type="entry name" value="Polo-box domain"/>
    <property type="match status" value="1"/>
</dbReference>
<dbReference type="Gene3D" id="1.10.510.10">
    <property type="entry name" value="Transferase(Phosphotransferase) domain 1"/>
    <property type="match status" value="1"/>
</dbReference>
<dbReference type="InterPro" id="IPR036947">
    <property type="entry name" value="POLO_box_dom_sf"/>
</dbReference>
<sequence length="943" mass="104046">MEPAAGFLSPRPFPRAAAPPAPPAGPGPPESAMPGPEPRPEPEVLAGPPAPDPGRLITDPRTGRTYFKGRLLGKGGFARCYEATDTETGNAYAVKVISQSRITKPHQREKILNEIELHRGLQHRHIVRFSHHFEDADNIYIFLELCSRKSLAHVWKARHTLLEPEVRYYLRQILSGLKYLHQRGILHRDLKLGNFFITENMELKMGDFGLATRLEPPEHRKKTICGTPNYVAPEVLQRQGHGPEADVWSLGCVMYTLLCGSPPFETVDLKETYRCIKQVHYTLPASLSLPARQLLAAILRASPQDRPSIDQILHHDFFTKGYTPDRLPVSSCVTVPDLTPLNPAKILFVKVTKSLFGRKKNKNKNHPEERDEVSCLVNGLSRVSIGHQDARPEAPVASGPAPPSLVETPPEDSSPRGTLASSGDGFEEGLTAATVVESALCALRNCLAFMPPAEQNPAPLAQPEPLVWVSKWVDYSNKFGFGYQLSSRHVAVLFNNGTHMALSANRKTVHYNPTSTKHFSFSVGAVPRALQPQLGVLRYFASYMEQRLMKGGDLPSVEEVEVPVPPLLLQWVKTDQALLMLFSDGTVQTNRQQASQATPPAYSCPSPPMEMPGLVVHGEAASFSTALRSLVNNPLYSDVRFVVGQERQEVFAHRCLLACRCNFFQRLLGSEPGPGVTSPVVLSAVPAEAFLAVLEFLYTNSAQLHRHSVLEVLTAAVEYGLEELRELCLEFVVKVLDVELVCEALQVAVTFGLGPLQERCVAFIEAHSQETLRTRGFLELSPPALLPLLRSDKLCVDEAELVLAARSWARVGAAVLERPVAEVAAPVVRELRLALLAPAELSALEEQNRQEPLIPVRTRGTRLRSPPRRGRKHAGGGAAQGLRGEVSIEGLRGDQPLPQVEQIVEAWKCHALRRGDAAPGAPCRRRRGTLPREHHRFLDLPFK</sequence>